<keyword evidence="4" id="KW-1185">Reference proteome</keyword>
<reference evidence="4" key="1">
    <citation type="submission" date="2018-09" db="EMBL/GenBank/DDBJ databases">
        <authorList>
            <person name="Livingstone P.G."/>
            <person name="Whitworth D.E."/>
        </authorList>
    </citation>
    <scope>NUCLEOTIDE SEQUENCE [LARGE SCALE GENOMIC DNA]</scope>
    <source>
        <strain evidence="4">CA051B</strain>
    </source>
</reference>
<dbReference type="GO" id="GO:0004081">
    <property type="term" value="F:bis(5'-nucleosyl)-tetraphosphatase (asymmetrical) activity"/>
    <property type="evidence" value="ECO:0007669"/>
    <property type="project" value="TreeGrafter"/>
</dbReference>
<dbReference type="InterPro" id="IPR015797">
    <property type="entry name" value="NUDIX_hydrolase-like_dom_sf"/>
</dbReference>
<dbReference type="Pfam" id="PF00293">
    <property type="entry name" value="NUDIX"/>
    <property type="match status" value="1"/>
</dbReference>
<evidence type="ECO:0000256" key="1">
    <source>
        <dbReference type="ARBA" id="ARBA00022801"/>
    </source>
</evidence>
<dbReference type="Gene3D" id="3.90.79.10">
    <property type="entry name" value="Nucleoside Triphosphate Pyrophosphohydrolase"/>
    <property type="match status" value="1"/>
</dbReference>
<dbReference type="PANTHER" id="PTHR21340">
    <property type="entry name" value="DIADENOSINE 5,5-P1,P4-TETRAPHOSPHATE PYROPHOSPHOHYDROLASE MUTT"/>
    <property type="match status" value="1"/>
</dbReference>
<dbReference type="GO" id="GO:0006167">
    <property type="term" value="P:AMP biosynthetic process"/>
    <property type="evidence" value="ECO:0007669"/>
    <property type="project" value="TreeGrafter"/>
</dbReference>
<dbReference type="PROSITE" id="PS51462">
    <property type="entry name" value="NUDIX"/>
    <property type="match status" value="1"/>
</dbReference>
<sequence length="199" mass="22138">MRGVWLPWRMADAPAHLVELLARHVPQDDREREDLARMRHCATSLTEPFSRAQEQAHFTGSAVVVDPSGERVAMLHHAKLKRWLQPGGHAEVGDGGSMEATALREAREETGCRVHLHPTAPRPLDVDVHTIPARKDEPEHCHLDVRYLVVAEDPDALAHDPAESFGIQWLGWDEALARADEAPLRRMLAKARAALGHGV</sequence>
<evidence type="ECO:0000313" key="3">
    <source>
        <dbReference type="EMBL" id="RKH55064.1"/>
    </source>
</evidence>
<accession>A0A3A8PUB7</accession>
<protein>
    <submittedName>
        <fullName evidence="3">NUDIX domain-containing protein</fullName>
    </submittedName>
</protein>
<comment type="caution">
    <text evidence="3">The sequence shown here is derived from an EMBL/GenBank/DDBJ whole genome shotgun (WGS) entry which is preliminary data.</text>
</comment>
<gene>
    <name evidence="3" type="ORF">D7V93_23900</name>
</gene>
<feature type="domain" description="Nudix hydrolase" evidence="2">
    <location>
        <begin position="55"/>
        <end position="192"/>
    </location>
</feature>
<name>A0A3A8PUB7_9BACT</name>
<dbReference type="PANTHER" id="PTHR21340:SF0">
    <property type="entry name" value="BIS(5'-NUCLEOSYL)-TETRAPHOSPHATASE [ASYMMETRICAL]"/>
    <property type="match status" value="1"/>
</dbReference>
<dbReference type="Proteomes" id="UP000272888">
    <property type="component" value="Unassembled WGS sequence"/>
</dbReference>
<dbReference type="GO" id="GO:0006754">
    <property type="term" value="P:ATP biosynthetic process"/>
    <property type="evidence" value="ECO:0007669"/>
    <property type="project" value="TreeGrafter"/>
</dbReference>
<evidence type="ECO:0000313" key="4">
    <source>
        <dbReference type="Proteomes" id="UP000272888"/>
    </source>
</evidence>
<evidence type="ECO:0000259" key="2">
    <source>
        <dbReference type="PROSITE" id="PS51462"/>
    </source>
</evidence>
<dbReference type="InterPro" id="IPR000086">
    <property type="entry name" value="NUDIX_hydrolase_dom"/>
</dbReference>
<organism evidence="3 4">
    <name type="scientific">Corallococcus llansteffanensis</name>
    <dbReference type="NCBI Taxonomy" id="2316731"/>
    <lineage>
        <taxon>Bacteria</taxon>
        <taxon>Pseudomonadati</taxon>
        <taxon>Myxococcota</taxon>
        <taxon>Myxococcia</taxon>
        <taxon>Myxococcales</taxon>
        <taxon>Cystobacterineae</taxon>
        <taxon>Myxococcaceae</taxon>
        <taxon>Corallococcus</taxon>
    </lineage>
</organism>
<dbReference type="CDD" id="cd03674">
    <property type="entry name" value="NUDIX_Hydrolase"/>
    <property type="match status" value="1"/>
</dbReference>
<dbReference type="EMBL" id="RAWB01000271">
    <property type="protein sequence ID" value="RKH55064.1"/>
    <property type="molecule type" value="Genomic_DNA"/>
</dbReference>
<dbReference type="AlphaFoldDB" id="A0A3A8PUB7"/>
<dbReference type="InterPro" id="IPR051325">
    <property type="entry name" value="Nudix_hydrolase_domain"/>
</dbReference>
<keyword evidence="1" id="KW-0378">Hydrolase</keyword>
<dbReference type="SUPFAM" id="SSF55811">
    <property type="entry name" value="Nudix"/>
    <property type="match status" value="1"/>
</dbReference>
<proteinExistence type="predicted"/>